<sequence>MLNIRMYTCGATHCIHRIFLGQRSMNLLNGSFCLDINNWSPRLGDCRCRLECHYINFIDYNRIMRSSLE</sequence>
<evidence type="ECO:0000313" key="1">
    <source>
        <dbReference type="Proteomes" id="UP000095283"/>
    </source>
</evidence>
<accession>A0A1I7WDW4</accession>
<dbReference type="WBParaSite" id="Hba_03133">
    <property type="protein sequence ID" value="Hba_03133"/>
    <property type="gene ID" value="Hba_03133"/>
</dbReference>
<name>A0A1I7WDW4_HETBA</name>
<dbReference type="AlphaFoldDB" id="A0A1I7WDW4"/>
<reference evidence="2" key="1">
    <citation type="submission" date="2016-11" db="UniProtKB">
        <authorList>
            <consortium name="WormBaseParasite"/>
        </authorList>
    </citation>
    <scope>IDENTIFICATION</scope>
</reference>
<evidence type="ECO:0000313" key="2">
    <source>
        <dbReference type="WBParaSite" id="Hba_03133"/>
    </source>
</evidence>
<proteinExistence type="predicted"/>
<keyword evidence="1" id="KW-1185">Reference proteome</keyword>
<dbReference type="Proteomes" id="UP000095283">
    <property type="component" value="Unplaced"/>
</dbReference>
<protein>
    <submittedName>
        <fullName evidence="2">Uncharacterized protein</fullName>
    </submittedName>
</protein>
<organism evidence="1 2">
    <name type="scientific">Heterorhabditis bacteriophora</name>
    <name type="common">Entomopathogenic nematode worm</name>
    <dbReference type="NCBI Taxonomy" id="37862"/>
    <lineage>
        <taxon>Eukaryota</taxon>
        <taxon>Metazoa</taxon>
        <taxon>Ecdysozoa</taxon>
        <taxon>Nematoda</taxon>
        <taxon>Chromadorea</taxon>
        <taxon>Rhabditida</taxon>
        <taxon>Rhabditina</taxon>
        <taxon>Rhabditomorpha</taxon>
        <taxon>Strongyloidea</taxon>
        <taxon>Heterorhabditidae</taxon>
        <taxon>Heterorhabditis</taxon>
    </lineage>
</organism>